<evidence type="ECO:0000313" key="10">
    <source>
        <dbReference type="Proteomes" id="UP001499843"/>
    </source>
</evidence>
<accession>A0ABP5PK25</accession>
<comment type="caution">
    <text evidence="9">The sequence shown here is derived from an EMBL/GenBank/DDBJ whole genome shotgun (WGS) entry which is preliminary data.</text>
</comment>
<evidence type="ECO:0000259" key="7">
    <source>
        <dbReference type="Pfam" id="PF04542"/>
    </source>
</evidence>
<dbReference type="NCBIfam" id="TIGR02937">
    <property type="entry name" value="sigma70-ECF"/>
    <property type="match status" value="1"/>
</dbReference>
<reference evidence="10" key="1">
    <citation type="journal article" date="2019" name="Int. J. Syst. Evol. Microbiol.">
        <title>The Global Catalogue of Microorganisms (GCM) 10K type strain sequencing project: providing services to taxonomists for standard genome sequencing and annotation.</title>
        <authorList>
            <consortium name="The Broad Institute Genomics Platform"/>
            <consortium name="The Broad Institute Genome Sequencing Center for Infectious Disease"/>
            <person name="Wu L."/>
            <person name="Ma J."/>
        </authorList>
    </citation>
    <scope>NUCLEOTIDE SEQUENCE [LARGE SCALE GENOMIC DNA]</scope>
    <source>
        <strain evidence="10">JCM 16114</strain>
    </source>
</reference>
<sequence>MSTEVREQATDPERANAERAEGERAGAERGGAERADGERAEGERAEGERADGGLADLELAGAELGGAELAGAELADAELVARFRRDPALFTAVHDRYYRDIYLYVAGRLDAQIAEDLAAETFLLAFDHRNRYDPERGDLRPWLFGIATNLIARYRRKEIRHYRALAKLGPEPAVEGHEDRVVTSVAAERMQPHLAKALAALSGGERDVLLLVALGQLSYDEVAQALGIAAGTVGSRLSRARSKIIALVEKEHARG</sequence>
<keyword evidence="5" id="KW-0804">Transcription</keyword>
<evidence type="ECO:0000256" key="3">
    <source>
        <dbReference type="ARBA" id="ARBA00023082"/>
    </source>
</evidence>
<dbReference type="SUPFAM" id="SSF88946">
    <property type="entry name" value="Sigma2 domain of RNA polymerase sigma factors"/>
    <property type="match status" value="1"/>
</dbReference>
<keyword evidence="2" id="KW-0805">Transcription regulation</keyword>
<dbReference type="Gene3D" id="1.10.10.10">
    <property type="entry name" value="Winged helix-like DNA-binding domain superfamily/Winged helix DNA-binding domain"/>
    <property type="match status" value="1"/>
</dbReference>
<dbReference type="Pfam" id="PF04542">
    <property type="entry name" value="Sigma70_r2"/>
    <property type="match status" value="1"/>
</dbReference>
<comment type="similarity">
    <text evidence="1">Belongs to the sigma-70 factor family. ECF subfamily.</text>
</comment>
<feature type="compositionally biased region" description="Basic and acidic residues" evidence="6">
    <location>
        <begin position="1"/>
        <end position="51"/>
    </location>
</feature>
<name>A0ABP5PK25_9ACTN</name>
<feature type="region of interest" description="Disordered" evidence="6">
    <location>
        <begin position="1"/>
        <end position="52"/>
    </location>
</feature>
<dbReference type="InterPro" id="IPR036388">
    <property type="entry name" value="WH-like_DNA-bd_sf"/>
</dbReference>
<keyword evidence="3" id="KW-0731">Sigma factor</keyword>
<evidence type="ECO:0000259" key="8">
    <source>
        <dbReference type="Pfam" id="PF08281"/>
    </source>
</evidence>
<proteinExistence type="inferred from homology"/>
<dbReference type="InterPro" id="IPR013324">
    <property type="entry name" value="RNA_pol_sigma_r3/r4-like"/>
</dbReference>
<protein>
    <submittedName>
        <fullName evidence="9">Uncharacterized protein</fullName>
    </submittedName>
</protein>
<evidence type="ECO:0000256" key="2">
    <source>
        <dbReference type="ARBA" id="ARBA00023015"/>
    </source>
</evidence>
<dbReference type="InterPro" id="IPR013325">
    <property type="entry name" value="RNA_pol_sigma_r2"/>
</dbReference>
<feature type="domain" description="RNA polymerase sigma factor 70 region 4 type 2" evidence="8">
    <location>
        <begin position="194"/>
        <end position="244"/>
    </location>
</feature>
<dbReference type="InterPro" id="IPR039425">
    <property type="entry name" value="RNA_pol_sigma-70-like"/>
</dbReference>
<dbReference type="PANTHER" id="PTHR43133:SF8">
    <property type="entry name" value="RNA POLYMERASE SIGMA FACTOR HI_1459-RELATED"/>
    <property type="match status" value="1"/>
</dbReference>
<dbReference type="InterPro" id="IPR007627">
    <property type="entry name" value="RNA_pol_sigma70_r2"/>
</dbReference>
<organism evidence="9 10">
    <name type="scientific">Nonomuraea monospora</name>
    <dbReference type="NCBI Taxonomy" id="568818"/>
    <lineage>
        <taxon>Bacteria</taxon>
        <taxon>Bacillati</taxon>
        <taxon>Actinomycetota</taxon>
        <taxon>Actinomycetes</taxon>
        <taxon>Streptosporangiales</taxon>
        <taxon>Streptosporangiaceae</taxon>
        <taxon>Nonomuraea</taxon>
    </lineage>
</organism>
<dbReference type="Gene3D" id="1.10.1740.10">
    <property type="match status" value="1"/>
</dbReference>
<feature type="domain" description="RNA polymerase sigma-70 region 2" evidence="7">
    <location>
        <begin position="95"/>
        <end position="158"/>
    </location>
</feature>
<dbReference type="EMBL" id="BAAAQX010000024">
    <property type="protein sequence ID" value="GAA2212065.1"/>
    <property type="molecule type" value="Genomic_DNA"/>
</dbReference>
<gene>
    <name evidence="9" type="ORF">GCM10009850_075270</name>
</gene>
<keyword evidence="10" id="KW-1185">Reference proteome</keyword>
<dbReference type="InterPro" id="IPR014284">
    <property type="entry name" value="RNA_pol_sigma-70_dom"/>
</dbReference>
<dbReference type="CDD" id="cd06171">
    <property type="entry name" value="Sigma70_r4"/>
    <property type="match status" value="1"/>
</dbReference>
<dbReference type="RefSeq" id="WP_344485844.1">
    <property type="nucleotide sequence ID" value="NZ_BAAAQX010000024.1"/>
</dbReference>
<dbReference type="PANTHER" id="PTHR43133">
    <property type="entry name" value="RNA POLYMERASE ECF-TYPE SIGMA FACTO"/>
    <property type="match status" value="1"/>
</dbReference>
<keyword evidence="4" id="KW-0238">DNA-binding</keyword>
<evidence type="ECO:0000256" key="1">
    <source>
        <dbReference type="ARBA" id="ARBA00010641"/>
    </source>
</evidence>
<dbReference type="Pfam" id="PF08281">
    <property type="entry name" value="Sigma70_r4_2"/>
    <property type="match status" value="1"/>
</dbReference>
<dbReference type="InterPro" id="IPR013249">
    <property type="entry name" value="RNA_pol_sigma70_r4_t2"/>
</dbReference>
<evidence type="ECO:0000313" key="9">
    <source>
        <dbReference type="EMBL" id="GAA2212065.1"/>
    </source>
</evidence>
<dbReference type="SUPFAM" id="SSF88659">
    <property type="entry name" value="Sigma3 and sigma4 domains of RNA polymerase sigma factors"/>
    <property type="match status" value="1"/>
</dbReference>
<evidence type="ECO:0000256" key="6">
    <source>
        <dbReference type="SAM" id="MobiDB-lite"/>
    </source>
</evidence>
<evidence type="ECO:0000256" key="5">
    <source>
        <dbReference type="ARBA" id="ARBA00023163"/>
    </source>
</evidence>
<dbReference type="Proteomes" id="UP001499843">
    <property type="component" value="Unassembled WGS sequence"/>
</dbReference>
<evidence type="ECO:0000256" key="4">
    <source>
        <dbReference type="ARBA" id="ARBA00023125"/>
    </source>
</evidence>